<accession>A0A329S7P8</accession>
<organism evidence="3 4">
    <name type="scientific">Phytophthora cactorum</name>
    <dbReference type="NCBI Taxonomy" id="29920"/>
    <lineage>
        <taxon>Eukaryota</taxon>
        <taxon>Sar</taxon>
        <taxon>Stramenopiles</taxon>
        <taxon>Oomycota</taxon>
        <taxon>Peronosporomycetes</taxon>
        <taxon>Peronosporales</taxon>
        <taxon>Peronosporaceae</taxon>
        <taxon>Phytophthora</taxon>
    </lineage>
</organism>
<comment type="caution">
    <text evidence="3">The sequence shown here is derived from an EMBL/GenBank/DDBJ whole genome shotgun (WGS) entry which is preliminary data.</text>
</comment>
<evidence type="ECO:0000256" key="1">
    <source>
        <dbReference type="SAM" id="MobiDB-lite"/>
    </source>
</evidence>
<evidence type="ECO:0000313" key="4">
    <source>
        <dbReference type="Proteomes" id="UP000251314"/>
    </source>
</evidence>
<dbReference type="EMBL" id="MJFZ01000256">
    <property type="protein sequence ID" value="RAW32944.1"/>
    <property type="molecule type" value="Genomic_DNA"/>
</dbReference>
<evidence type="ECO:0000313" key="3">
    <source>
        <dbReference type="EMBL" id="RAW32944.1"/>
    </source>
</evidence>
<name>A0A329S7P8_9STRA</name>
<sequence>MRLMQTTLLNEGPADFEGDLSVETLTDTTVPTSAIPRYTLPARHTPKRVDVFRRIKGKNGKESEKKRRQYDWKVCSLLRPGKNPWKTTFYGVEYSETRARGVPDDSTTAKGRIYLCQKVCQYDPNGPVKSATCSQIWHDLWRGRSSIPPGLKTIRVRAPTGCARRGASESGIQEESESSAEETGSASSDSGVLQIAYI</sequence>
<dbReference type="Proteomes" id="UP000251314">
    <property type="component" value="Unassembled WGS sequence"/>
</dbReference>
<evidence type="ECO:0000313" key="2">
    <source>
        <dbReference type="EMBL" id="KAG3207686.1"/>
    </source>
</evidence>
<dbReference type="AlphaFoldDB" id="A0A329S7P8"/>
<feature type="compositionally biased region" description="Low complexity" evidence="1">
    <location>
        <begin position="181"/>
        <end position="191"/>
    </location>
</feature>
<dbReference type="EMBL" id="RCMV01001664">
    <property type="protein sequence ID" value="KAG3207686.1"/>
    <property type="molecule type" value="Genomic_DNA"/>
</dbReference>
<reference evidence="3 4" key="1">
    <citation type="submission" date="2018-01" db="EMBL/GenBank/DDBJ databases">
        <title>Draft genome of the strawberry crown rot pathogen Phytophthora cactorum.</title>
        <authorList>
            <person name="Armitage A.D."/>
            <person name="Lysoe E."/>
            <person name="Nellist C.F."/>
            <person name="Harrison R.J."/>
            <person name="Brurberg M.B."/>
        </authorList>
    </citation>
    <scope>NUCLEOTIDE SEQUENCE [LARGE SCALE GENOMIC DNA]</scope>
    <source>
        <strain evidence="3 4">10300</strain>
    </source>
</reference>
<feature type="region of interest" description="Disordered" evidence="1">
    <location>
        <begin position="162"/>
        <end position="198"/>
    </location>
</feature>
<dbReference type="Proteomes" id="UP000760860">
    <property type="component" value="Unassembled WGS sequence"/>
</dbReference>
<gene>
    <name evidence="3" type="ORF">PC110_g10727</name>
    <name evidence="2" type="ORF">PC129_g21274</name>
</gene>
<dbReference type="VEuPathDB" id="FungiDB:PC110_g10727"/>
<keyword evidence="4" id="KW-1185">Reference proteome</keyword>
<proteinExistence type="predicted"/>
<dbReference type="OrthoDB" id="121849at2759"/>
<reference evidence="2" key="2">
    <citation type="submission" date="2018-05" db="EMBL/GenBank/DDBJ databases">
        <title>Effector identification in a new, highly contiguous assembly of the strawberry crown rot pathogen Phytophthora cactorum.</title>
        <authorList>
            <person name="Armitage A.D."/>
            <person name="Nellist C.F."/>
            <person name="Bates H."/>
            <person name="Vickerstaff R.J."/>
            <person name="Harrison R.J."/>
        </authorList>
    </citation>
    <scope>NUCLEOTIDE SEQUENCE</scope>
    <source>
        <strain evidence="2">P421</strain>
    </source>
</reference>
<protein>
    <submittedName>
        <fullName evidence="3">Uncharacterized protein</fullName>
    </submittedName>
</protein>